<feature type="signal peptide" evidence="1">
    <location>
        <begin position="1"/>
        <end position="18"/>
    </location>
</feature>
<evidence type="ECO:0000313" key="5">
    <source>
        <dbReference type="Proteomes" id="UP000549009"/>
    </source>
</evidence>
<dbReference type="EMBL" id="CP023690">
    <property type="protein sequence ID" value="QEV59806.1"/>
    <property type="molecule type" value="Genomic_DNA"/>
</dbReference>
<reference evidence="3 4" key="1">
    <citation type="submission" date="2017-09" db="EMBL/GenBank/DDBJ databases">
        <authorList>
            <person name="Lee N."/>
            <person name="Cho B.-K."/>
        </authorList>
    </citation>
    <scope>NUCLEOTIDE SEQUENCE [LARGE SCALE GENOMIC DNA]</scope>
    <source>
        <strain evidence="3 4">ATCC 27465</strain>
    </source>
</reference>
<feature type="chain" id="PRO_5044623205" evidence="1">
    <location>
        <begin position="19"/>
        <end position="167"/>
    </location>
</feature>
<gene>
    <name evidence="3" type="ORF">CP982_14540</name>
    <name evidence="2" type="ORF">FHS40_002329</name>
</gene>
<dbReference type="Proteomes" id="UP000326505">
    <property type="component" value="Chromosome"/>
</dbReference>
<keyword evidence="5" id="KW-1185">Reference proteome</keyword>
<dbReference type="OrthoDB" id="4300839at2"/>
<reference evidence="2 5" key="2">
    <citation type="submission" date="2020-08" db="EMBL/GenBank/DDBJ databases">
        <title>Genomic Encyclopedia of Type Strains, Phase III (KMG-III): the genomes of soil and plant-associated and newly described type strains.</title>
        <authorList>
            <person name="Whitman W."/>
        </authorList>
    </citation>
    <scope>NUCLEOTIDE SEQUENCE [LARGE SCALE GENOMIC DNA]</scope>
    <source>
        <strain evidence="2 5">CECT 3146</strain>
    </source>
</reference>
<dbReference type="KEGG" id="sspb:CP982_14540"/>
<evidence type="ECO:0000313" key="3">
    <source>
        <dbReference type="EMBL" id="QEV59806.1"/>
    </source>
</evidence>
<sequence length="167" mass="17661">MWPTLIAVLGTLAGAALASLTAHWTDRSARAAEHRQRVLDATGQLLAAVLAYREVYWFQIANLRNGVPRTSEDVAALFRARTVTTNAFDRLALTAADSALLAVAAEAAWSAIELADIELSAVTGGQFSTTVEAALAAGRERSRDAHTALREAGVRYIHGAAPIHGDG</sequence>
<evidence type="ECO:0000256" key="1">
    <source>
        <dbReference type="SAM" id="SignalP"/>
    </source>
</evidence>
<dbReference type="RefSeq" id="WP_150510923.1">
    <property type="nucleotide sequence ID" value="NZ_BMSQ01000004.1"/>
</dbReference>
<protein>
    <submittedName>
        <fullName evidence="2">Putative membrane protein</fullName>
    </submittedName>
</protein>
<organism evidence="3 4">
    <name type="scientific">Streptomyces spectabilis</name>
    <dbReference type="NCBI Taxonomy" id="68270"/>
    <lineage>
        <taxon>Bacteria</taxon>
        <taxon>Bacillati</taxon>
        <taxon>Actinomycetota</taxon>
        <taxon>Actinomycetes</taxon>
        <taxon>Kitasatosporales</taxon>
        <taxon>Streptomycetaceae</taxon>
        <taxon>Streptomyces</taxon>
    </lineage>
</organism>
<keyword evidence="1" id="KW-0732">Signal</keyword>
<proteinExistence type="predicted"/>
<dbReference type="EMBL" id="JACHJD010000003">
    <property type="protein sequence ID" value="MBB5103276.1"/>
    <property type="molecule type" value="Genomic_DNA"/>
</dbReference>
<dbReference type="AlphaFoldDB" id="A0A5P2XB67"/>
<name>A0A5P2XB67_STRST</name>
<dbReference type="Proteomes" id="UP000549009">
    <property type="component" value="Unassembled WGS sequence"/>
</dbReference>
<evidence type="ECO:0000313" key="2">
    <source>
        <dbReference type="EMBL" id="MBB5103276.1"/>
    </source>
</evidence>
<accession>A0A5P2XB67</accession>
<evidence type="ECO:0000313" key="4">
    <source>
        <dbReference type="Proteomes" id="UP000326505"/>
    </source>
</evidence>